<proteinExistence type="predicted"/>
<protein>
    <recommendedName>
        <fullName evidence="1">Yippee domain-containing protein</fullName>
    </recommendedName>
</protein>
<dbReference type="Proteomes" id="UP000472277">
    <property type="component" value="Chromosome 1"/>
</dbReference>
<dbReference type="PANTHER" id="PTHR13848">
    <property type="entry name" value="PROTEIN YIPPEE-LIKE CG15309-RELATED"/>
    <property type="match status" value="1"/>
</dbReference>
<dbReference type="OMA" id="CNNCKSF"/>
<evidence type="ECO:0000259" key="1">
    <source>
        <dbReference type="PROSITE" id="PS51792"/>
    </source>
</evidence>
<evidence type="ECO:0000313" key="2">
    <source>
        <dbReference type="Ensembl" id="ENSSTUP00000000054.1"/>
    </source>
</evidence>
<dbReference type="GeneTree" id="ENSGT00940000182136"/>
<accession>A0A673VIK1</accession>
<reference evidence="2" key="2">
    <citation type="submission" date="2025-08" db="UniProtKB">
        <authorList>
            <consortium name="Ensembl"/>
        </authorList>
    </citation>
    <scope>IDENTIFICATION</scope>
</reference>
<reference evidence="2" key="3">
    <citation type="submission" date="2025-09" db="UniProtKB">
        <authorList>
            <consortium name="Ensembl"/>
        </authorList>
    </citation>
    <scope>IDENTIFICATION</scope>
</reference>
<dbReference type="Ensembl" id="ENSSTUT00000000091.1">
    <property type="protein sequence ID" value="ENSSTUP00000000054.1"/>
    <property type="gene ID" value="ENSSTUG00000000079.1"/>
</dbReference>
<evidence type="ECO:0000313" key="3">
    <source>
        <dbReference type="Proteomes" id="UP000472277"/>
    </source>
</evidence>
<sequence>MGRFFLDHIGGTCLFSCATCDTILTNHSELISTSFTGTTGRAFHFTMVSPVIVY</sequence>
<feature type="domain" description="Yippee" evidence="1">
    <location>
        <begin position="13"/>
        <end position="54"/>
    </location>
</feature>
<dbReference type="InParanoid" id="A0A673VIK1"/>
<dbReference type="InterPro" id="IPR034751">
    <property type="entry name" value="Yippee"/>
</dbReference>
<reference evidence="2" key="1">
    <citation type="submission" date="2021-04" db="EMBL/GenBank/DDBJ databases">
        <authorList>
            <consortium name="Wellcome Sanger Institute Data Sharing"/>
        </authorList>
    </citation>
    <scope>NUCLEOTIDE SEQUENCE [LARGE SCALE GENOMIC DNA]</scope>
</reference>
<name>A0A673VIK1_SALTR</name>
<keyword evidence="3" id="KW-1185">Reference proteome</keyword>
<organism evidence="2 3">
    <name type="scientific">Salmo trutta</name>
    <name type="common">Brown trout</name>
    <dbReference type="NCBI Taxonomy" id="8032"/>
    <lineage>
        <taxon>Eukaryota</taxon>
        <taxon>Metazoa</taxon>
        <taxon>Chordata</taxon>
        <taxon>Craniata</taxon>
        <taxon>Vertebrata</taxon>
        <taxon>Euteleostomi</taxon>
        <taxon>Actinopterygii</taxon>
        <taxon>Neopterygii</taxon>
        <taxon>Teleostei</taxon>
        <taxon>Protacanthopterygii</taxon>
        <taxon>Salmoniformes</taxon>
        <taxon>Salmonidae</taxon>
        <taxon>Salmoninae</taxon>
        <taxon>Salmo</taxon>
    </lineage>
</organism>
<dbReference type="InterPro" id="IPR039058">
    <property type="entry name" value="Yippee_fam"/>
</dbReference>
<dbReference type="PROSITE" id="PS51792">
    <property type="entry name" value="YIPPEE"/>
    <property type="match status" value="1"/>
</dbReference>
<dbReference type="AlphaFoldDB" id="A0A673VIK1"/>